<accession>A0ABX2MY00</accession>
<name>A0ABX2MY00_9SPHN</name>
<proteinExistence type="predicted"/>
<sequence>MPAKENRRGLTGYFWIFARQAPQINGPEAIGTRAAISNGQYGGSQTGAILSYPIFTSPGPEVAVYGRLSAALAPLAQKELALGGRLRLFESLPLSIHAEQRFSAESGRGGGTAFFATSGTGPNPIIEKIMIETYAQAGYVLGGEKTYFFDGFATLQRPIIKSDRKKLSIGTGAWVGGQRNVARLDIGPRADIRIPLGAAAARIAVDWRVRVAGDAQPRSGAAITLSTSF</sequence>
<dbReference type="Proteomes" id="UP000652427">
    <property type="component" value="Unassembled WGS sequence"/>
</dbReference>
<evidence type="ECO:0000313" key="1">
    <source>
        <dbReference type="EMBL" id="NVD26328.1"/>
    </source>
</evidence>
<evidence type="ECO:0008006" key="3">
    <source>
        <dbReference type="Google" id="ProtNLM"/>
    </source>
</evidence>
<gene>
    <name evidence="1" type="ORF">HUO14_00250</name>
</gene>
<evidence type="ECO:0000313" key="2">
    <source>
        <dbReference type="Proteomes" id="UP000652427"/>
    </source>
</evidence>
<keyword evidence="2" id="KW-1185">Reference proteome</keyword>
<dbReference type="EMBL" id="JABWMH010000001">
    <property type="protein sequence ID" value="NVD26328.1"/>
    <property type="molecule type" value="Genomic_DNA"/>
</dbReference>
<organism evidence="1 2">
    <name type="scientific">Parasphingorhabdus flavimaris</name>
    <dbReference type="NCBI Taxonomy" id="266812"/>
    <lineage>
        <taxon>Bacteria</taxon>
        <taxon>Pseudomonadati</taxon>
        <taxon>Pseudomonadota</taxon>
        <taxon>Alphaproteobacteria</taxon>
        <taxon>Sphingomonadales</taxon>
        <taxon>Sphingomonadaceae</taxon>
        <taxon>Parasphingorhabdus</taxon>
    </lineage>
</organism>
<dbReference type="RefSeq" id="WP_176277907.1">
    <property type="nucleotide sequence ID" value="NZ_JABWMH010000001.1"/>
</dbReference>
<protein>
    <recommendedName>
        <fullName evidence="3">Haemolysin activator HlyB C-terminal domain-containing protein</fullName>
    </recommendedName>
</protein>
<reference evidence="1 2" key="1">
    <citation type="submission" date="2020-06" db="EMBL/GenBank/DDBJ databases">
        <authorList>
            <person name="Kim S.-J."/>
            <person name="Park S.-J."/>
        </authorList>
    </citation>
    <scope>NUCLEOTIDE SEQUENCE [LARGE SCALE GENOMIC DNA]</scope>
    <source>
        <strain evidence="1 2">SW-151</strain>
    </source>
</reference>
<comment type="caution">
    <text evidence="1">The sequence shown here is derived from an EMBL/GenBank/DDBJ whole genome shotgun (WGS) entry which is preliminary data.</text>
</comment>